<dbReference type="PANTHER" id="PTHR47186:SF57">
    <property type="entry name" value="OS02G0478300 PROTEIN"/>
    <property type="match status" value="1"/>
</dbReference>
<evidence type="ECO:0000256" key="1">
    <source>
        <dbReference type="ARBA" id="ARBA00022737"/>
    </source>
</evidence>
<dbReference type="InterPro" id="IPR032675">
    <property type="entry name" value="LRR_dom_sf"/>
</dbReference>
<evidence type="ECO:0000313" key="3">
    <source>
        <dbReference type="EMBL" id="KAK9981912.1"/>
    </source>
</evidence>
<dbReference type="SUPFAM" id="SSF52047">
    <property type="entry name" value="RNI-like"/>
    <property type="match status" value="1"/>
</dbReference>
<organism evidence="3 4">
    <name type="scientific">Lithocarpus litseifolius</name>
    <dbReference type="NCBI Taxonomy" id="425828"/>
    <lineage>
        <taxon>Eukaryota</taxon>
        <taxon>Viridiplantae</taxon>
        <taxon>Streptophyta</taxon>
        <taxon>Embryophyta</taxon>
        <taxon>Tracheophyta</taxon>
        <taxon>Spermatophyta</taxon>
        <taxon>Magnoliopsida</taxon>
        <taxon>eudicotyledons</taxon>
        <taxon>Gunneridae</taxon>
        <taxon>Pentapetalae</taxon>
        <taxon>rosids</taxon>
        <taxon>fabids</taxon>
        <taxon>Fagales</taxon>
        <taxon>Fagaceae</taxon>
        <taxon>Lithocarpus</taxon>
    </lineage>
</organism>
<keyword evidence="1" id="KW-0677">Repeat</keyword>
<feature type="domain" description="Disease resistance R13L4/SHOC-2-like LRR" evidence="2">
    <location>
        <begin position="13"/>
        <end position="231"/>
    </location>
</feature>
<gene>
    <name evidence="3" type="ORF">SO802_035282</name>
</gene>
<protein>
    <recommendedName>
        <fullName evidence="2">Disease resistance R13L4/SHOC-2-like LRR domain-containing protein</fullName>
    </recommendedName>
</protein>
<dbReference type="Proteomes" id="UP001459277">
    <property type="component" value="Unassembled WGS sequence"/>
</dbReference>
<name>A0AAW2B7X0_9ROSI</name>
<keyword evidence="4" id="KW-1185">Reference proteome</keyword>
<dbReference type="Pfam" id="PF23598">
    <property type="entry name" value="LRR_14"/>
    <property type="match status" value="1"/>
</dbReference>
<proteinExistence type="predicted"/>
<dbReference type="InterPro" id="IPR055414">
    <property type="entry name" value="LRR_R13L4/SHOC2-like"/>
</dbReference>
<evidence type="ECO:0000259" key="2">
    <source>
        <dbReference type="Pfam" id="PF23598"/>
    </source>
</evidence>
<dbReference type="PANTHER" id="PTHR47186">
    <property type="entry name" value="LEUCINE-RICH REPEAT-CONTAINING PROTEIN 57"/>
    <property type="match status" value="1"/>
</dbReference>
<dbReference type="AlphaFoldDB" id="A0AAW2B7X0"/>
<dbReference type="EMBL" id="JAZDWU010000297">
    <property type="protein sequence ID" value="KAK9981912.1"/>
    <property type="molecule type" value="Genomic_DNA"/>
</dbReference>
<sequence>MKIMDCEGAPIDYIPKEVGNLLHLKYLSLRDTKVQILPKSIGKLFNLETLDLRYSLVSELPVEISRLRKLRYLVAYVKNNDVEFNFDFLQAVKIHCGIGCLQSLQKLVKIEANNNALVTELGNLGQLRKLEITKLKRENGIVLCTVLEKMRHLLSLRIRATCEEEVLELQSMSSPPPLLQTLSLSGRLEKLPEWIPKLKSIARIGLYWLRLMDDPLKVLQALPNLKYLWLYNG</sequence>
<reference evidence="3 4" key="1">
    <citation type="submission" date="2024-01" db="EMBL/GenBank/DDBJ databases">
        <title>A telomere-to-telomere, gap-free genome of sweet tea (Lithocarpus litseifolius).</title>
        <authorList>
            <person name="Zhou J."/>
        </authorList>
    </citation>
    <scope>NUCLEOTIDE SEQUENCE [LARGE SCALE GENOMIC DNA]</scope>
    <source>
        <strain evidence="3">Zhou-2022a</strain>
        <tissue evidence="3">Leaf</tissue>
    </source>
</reference>
<comment type="caution">
    <text evidence="3">The sequence shown here is derived from an EMBL/GenBank/DDBJ whole genome shotgun (WGS) entry which is preliminary data.</text>
</comment>
<dbReference type="Gene3D" id="3.80.10.10">
    <property type="entry name" value="Ribonuclease Inhibitor"/>
    <property type="match status" value="1"/>
</dbReference>
<accession>A0AAW2B7X0</accession>
<evidence type="ECO:0000313" key="4">
    <source>
        <dbReference type="Proteomes" id="UP001459277"/>
    </source>
</evidence>